<feature type="compositionally biased region" description="Low complexity" evidence="1">
    <location>
        <begin position="49"/>
        <end position="63"/>
    </location>
</feature>
<sequence length="276" mass="29624">MNNCCNQGFPFYAFASGPRGVPFSIEVSDLIKGVAAEHAWLKEEKEELSTSSSGLSSSDSFGLSDEEVDPGCRACTRLSSDSKAPEDLEFPVVASAVEDLIKHSFNQGGSLGSRSEEEVGMVPKFKVLGKKKVAGAELNHPASDPILALPSLAMEVQSSAPSSKTLDLATVKRVTILAHIEAEVAFEQLNKALQENTMLKKVAYREVFQKLETPLDHPAWNAVAPPIEPSDPPAVYSLLILPGFYEEEYMNQSINKEGVSAIEVGATLGNELVGGE</sequence>
<comment type="caution">
    <text evidence="2">The sequence shown here is derived from an EMBL/GenBank/DDBJ whole genome shotgun (WGS) entry which is preliminary data.</text>
</comment>
<reference evidence="3" key="1">
    <citation type="submission" date="2019-07" db="EMBL/GenBank/DDBJ databases">
        <title>De Novo Assembly of kiwifruit Actinidia rufa.</title>
        <authorList>
            <person name="Sugita-Konishi S."/>
            <person name="Sato K."/>
            <person name="Mori E."/>
            <person name="Abe Y."/>
            <person name="Kisaki G."/>
            <person name="Hamano K."/>
            <person name="Suezawa K."/>
            <person name="Otani M."/>
            <person name="Fukuda T."/>
            <person name="Manabe T."/>
            <person name="Gomi K."/>
            <person name="Tabuchi M."/>
            <person name="Akimitsu K."/>
            <person name="Kataoka I."/>
        </authorList>
    </citation>
    <scope>NUCLEOTIDE SEQUENCE [LARGE SCALE GENOMIC DNA]</scope>
    <source>
        <strain evidence="3">cv. Fuchu</strain>
    </source>
</reference>
<dbReference type="EMBL" id="BJWL01000178">
    <property type="protein sequence ID" value="GFS33083.1"/>
    <property type="molecule type" value="Genomic_DNA"/>
</dbReference>
<accession>A0A7J0DDL7</accession>
<gene>
    <name evidence="2" type="ORF">Acr_00g0026260</name>
</gene>
<dbReference type="Proteomes" id="UP000585474">
    <property type="component" value="Unassembled WGS sequence"/>
</dbReference>
<evidence type="ECO:0000313" key="2">
    <source>
        <dbReference type="EMBL" id="GFS33083.1"/>
    </source>
</evidence>
<protein>
    <submittedName>
        <fullName evidence="2">Uncharacterized protein</fullName>
    </submittedName>
</protein>
<feature type="region of interest" description="Disordered" evidence="1">
    <location>
        <begin position="46"/>
        <end position="67"/>
    </location>
</feature>
<organism evidence="2 3">
    <name type="scientific">Actinidia rufa</name>
    <dbReference type="NCBI Taxonomy" id="165716"/>
    <lineage>
        <taxon>Eukaryota</taxon>
        <taxon>Viridiplantae</taxon>
        <taxon>Streptophyta</taxon>
        <taxon>Embryophyta</taxon>
        <taxon>Tracheophyta</taxon>
        <taxon>Spermatophyta</taxon>
        <taxon>Magnoliopsida</taxon>
        <taxon>eudicotyledons</taxon>
        <taxon>Gunneridae</taxon>
        <taxon>Pentapetalae</taxon>
        <taxon>asterids</taxon>
        <taxon>Ericales</taxon>
        <taxon>Actinidiaceae</taxon>
        <taxon>Actinidia</taxon>
    </lineage>
</organism>
<evidence type="ECO:0000313" key="3">
    <source>
        <dbReference type="Proteomes" id="UP000585474"/>
    </source>
</evidence>
<keyword evidence="3" id="KW-1185">Reference proteome</keyword>
<proteinExistence type="predicted"/>
<evidence type="ECO:0000256" key="1">
    <source>
        <dbReference type="SAM" id="MobiDB-lite"/>
    </source>
</evidence>
<dbReference type="AlphaFoldDB" id="A0A7J0DDL7"/>
<name>A0A7J0DDL7_9ERIC</name>